<name>A0A1Q9CDH9_SYMMI</name>
<sequence length="146" mass="16410">MLQRADTPRKKKDVQSGIFKANAKCLNPEDVNVPEMLHEYNGKPCLITKSGYIVKDPAGEWCELGIDVRGWNVLDPAGEWCELGIDVRGWNVLAPRILDSPVLDLHKVRFLVQGTEDDELPEGLMCDAYVYGVNIMDDPAHLELDF</sequence>
<evidence type="ECO:0000313" key="1">
    <source>
        <dbReference type="EMBL" id="OLP80975.1"/>
    </source>
</evidence>
<comment type="caution">
    <text evidence="1">The sequence shown here is derived from an EMBL/GenBank/DDBJ whole genome shotgun (WGS) entry which is preliminary data.</text>
</comment>
<evidence type="ECO:0000313" key="2">
    <source>
        <dbReference type="Proteomes" id="UP000186817"/>
    </source>
</evidence>
<dbReference type="AlphaFoldDB" id="A0A1Q9CDH9"/>
<protein>
    <submittedName>
        <fullName evidence="1">Uncharacterized protein</fullName>
    </submittedName>
</protein>
<reference evidence="1 2" key="1">
    <citation type="submission" date="2016-02" db="EMBL/GenBank/DDBJ databases">
        <title>Genome analysis of coral dinoflagellate symbionts highlights evolutionary adaptations to a symbiotic lifestyle.</title>
        <authorList>
            <person name="Aranda M."/>
            <person name="Li Y."/>
            <person name="Liew Y.J."/>
            <person name="Baumgarten S."/>
            <person name="Simakov O."/>
            <person name="Wilson M."/>
            <person name="Piel J."/>
            <person name="Ashoor H."/>
            <person name="Bougouffa S."/>
            <person name="Bajic V.B."/>
            <person name="Ryu T."/>
            <person name="Ravasi T."/>
            <person name="Bayer T."/>
            <person name="Micklem G."/>
            <person name="Kim H."/>
            <person name="Bhak J."/>
            <person name="Lajeunesse T.C."/>
            <person name="Voolstra C.R."/>
        </authorList>
    </citation>
    <scope>NUCLEOTIDE SEQUENCE [LARGE SCALE GENOMIC DNA]</scope>
    <source>
        <strain evidence="1 2">CCMP2467</strain>
    </source>
</reference>
<accession>A0A1Q9CDH9</accession>
<proteinExistence type="predicted"/>
<gene>
    <name evidence="1" type="ORF">AK812_SmicGene38542</name>
</gene>
<dbReference type="Proteomes" id="UP000186817">
    <property type="component" value="Unassembled WGS sequence"/>
</dbReference>
<keyword evidence="2" id="KW-1185">Reference proteome</keyword>
<dbReference type="OrthoDB" id="447864at2759"/>
<dbReference type="EMBL" id="LSRX01001326">
    <property type="protein sequence ID" value="OLP80975.1"/>
    <property type="molecule type" value="Genomic_DNA"/>
</dbReference>
<organism evidence="1 2">
    <name type="scientific">Symbiodinium microadriaticum</name>
    <name type="common">Dinoflagellate</name>
    <name type="synonym">Zooxanthella microadriatica</name>
    <dbReference type="NCBI Taxonomy" id="2951"/>
    <lineage>
        <taxon>Eukaryota</taxon>
        <taxon>Sar</taxon>
        <taxon>Alveolata</taxon>
        <taxon>Dinophyceae</taxon>
        <taxon>Suessiales</taxon>
        <taxon>Symbiodiniaceae</taxon>
        <taxon>Symbiodinium</taxon>
    </lineage>
</organism>